<dbReference type="PANTHER" id="PTHR32002">
    <property type="entry name" value="PROTEIN NLP8"/>
    <property type="match status" value="1"/>
</dbReference>
<dbReference type="PANTHER" id="PTHR32002:SF56">
    <property type="entry name" value="PB1 DOMAIN, RWP-RK DOMAIN PROTEIN-RELATED"/>
    <property type="match status" value="1"/>
</dbReference>
<dbReference type="InterPro" id="IPR053793">
    <property type="entry name" value="PB1-like"/>
</dbReference>
<keyword evidence="9" id="KW-1185">Reference proteome</keyword>
<feature type="compositionally biased region" description="Low complexity" evidence="5">
    <location>
        <begin position="639"/>
        <end position="657"/>
    </location>
</feature>
<evidence type="ECO:0000259" key="7">
    <source>
        <dbReference type="PROSITE" id="PS51745"/>
    </source>
</evidence>
<evidence type="ECO:0000256" key="3">
    <source>
        <dbReference type="ARBA" id="ARBA00023163"/>
    </source>
</evidence>
<dbReference type="InterPro" id="IPR045012">
    <property type="entry name" value="NLP"/>
</dbReference>
<evidence type="ECO:0000256" key="5">
    <source>
        <dbReference type="SAM" id="MobiDB-lite"/>
    </source>
</evidence>
<accession>A0AA36E271</accession>
<keyword evidence="1" id="KW-0805">Transcription regulation</keyword>
<dbReference type="InterPro" id="IPR000270">
    <property type="entry name" value="PB1_dom"/>
</dbReference>
<feature type="domain" description="RWP-RK" evidence="6">
    <location>
        <begin position="519"/>
        <end position="600"/>
    </location>
</feature>
<dbReference type="Proteomes" id="UP001177003">
    <property type="component" value="Chromosome 4"/>
</dbReference>
<dbReference type="InterPro" id="IPR003035">
    <property type="entry name" value="RWP-RK_dom"/>
</dbReference>
<dbReference type="SUPFAM" id="SSF54277">
    <property type="entry name" value="CAD &amp; PB1 domains"/>
    <property type="match status" value="1"/>
</dbReference>
<keyword evidence="3" id="KW-0804">Transcription</keyword>
<sequence length="808" mass="91994">MDDQTIMFGSIKENSLDFDSPILSSSTLLNFSPSYFSPTDKFMSCFDPIVSPEESDTHPHPLDDYQEVFDDRLIQAFENLYQGRSVDTDLLVQLWLPVIRHGKQVLTTVSKSFIINSDNTNLSKYREVSKNYQFAADYDSTEMIGFPSRVFMKKFSTCTPDVRFVAEGDDPRVIYAKKLNLCGCLNLPVFELDGGTCLGVAEVVTTSRKINLRDELENICKALEAVDLRTSELLIHPNTKEFKEAHDVVIAEIRDVVKTICNTFKLPLVQTWGPCEARSQQNVNSFSVIKSASYVFDPEILSFFEGTSGEQLVPGEGIAGKALGTNQPCFNDIHDFCRIDYPISSYYGLNGVISIRLRSTYTGPTDFILEFFLPRDCKRDEERKHIRSSIILMIKHVSWSLHLINDEELMNDMNTHDESWISDMVEAQERGETVIVSMGCHKEEPEEETNPLGESWMTDMIQAKERGENVILSIGCHKEEHEEEFKVINQVYRGFGFSELKKETYLDWVTGNGLRGQSKQSSIKSRVKTERNISLQVIRQYFPGSLKDAAKSIGVCPTTLKRICRQYGIMRWPSRKIKKVSHSLKKLQLIIDSVQGTDGMIKLGSFYNNSPELNSPISPNPKPKVNNRVNILKEYATPSNSSSSCNHGSSSSSGNVVHNENAHFSQKKTFLSYNNMNALLSTPNKKLVDNEGIPPTPKSPNLIYEDIFRVKATYSDEKIRFRMSKNWGFGDLQREIMWRFNIYDMGKFTIKYIDDDSELVLLACDDDVVECLELHTSTKNQMIKLVVHMSSYPSFMSMVHPNNDIHMW</sequence>
<dbReference type="Pfam" id="PF22922">
    <property type="entry name" value="GAF_NLP"/>
    <property type="match status" value="1"/>
</dbReference>
<dbReference type="Gene3D" id="3.10.20.90">
    <property type="entry name" value="Phosphatidylinositol 3-kinase Catalytic Subunit, Chain A, domain 1"/>
    <property type="match status" value="1"/>
</dbReference>
<dbReference type="Pfam" id="PF02042">
    <property type="entry name" value="RWP-RK"/>
    <property type="match status" value="1"/>
</dbReference>
<dbReference type="EMBL" id="OX465080">
    <property type="protein sequence ID" value="CAI9280196.1"/>
    <property type="molecule type" value="Genomic_DNA"/>
</dbReference>
<evidence type="ECO:0000313" key="8">
    <source>
        <dbReference type="EMBL" id="CAI9280196.1"/>
    </source>
</evidence>
<dbReference type="Pfam" id="PF00564">
    <property type="entry name" value="PB1"/>
    <property type="match status" value="1"/>
</dbReference>
<evidence type="ECO:0000256" key="1">
    <source>
        <dbReference type="ARBA" id="ARBA00023015"/>
    </source>
</evidence>
<proteinExistence type="predicted"/>
<dbReference type="PROSITE" id="PS51519">
    <property type="entry name" value="RWP_RK"/>
    <property type="match status" value="1"/>
</dbReference>
<dbReference type="InterPro" id="IPR034891">
    <property type="entry name" value="PB1_NLP"/>
</dbReference>
<dbReference type="GO" id="GO:0003677">
    <property type="term" value="F:DNA binding"/>
    <property type="evidence" value="ECO:0007669"/>
    <property type="project" value="UniProtKB-KW"/>
</dbReference>
<reference evidence="8" key="1">
    <citation type="submission" date="2023-04" db="EMBL/GenBank/DDBJ databases">
        <authorList>
            <person name="Vijverberg K."/>
            <person name="Xiong W."/>
            <person name="Schranz E."/>
        </authorList>
    </citation>
    <scope>NUCLEOTIDE SEQUENCE</scope>
</reference>
<dbReference type="PROSITE" id="PS51745">
    <property type="entry name" value="PB1"/>
    <property type="match status" value="1"/>
</dbReference>
<feature type="domain" description="PB1" evidence="7">
    <location>
        <begin position="707"/>
        <end position="790"/>
    </location>
</feature>
<keyword evidence="2" id="KW-0238">DNA-binding</keyword>
<gene>
    <name evidence="8" type="ORF">LSALG_LOCUS19956</name>
</gene>
<evidence type="ECO:0000313" key="9">
    <source>
        <dbReference type="Proteomes" id="UP001177003"/>
    </source>
</evidence>
<keyword evidence="4" id="KW-0539">Nucleus</keyword>
<name>A0AA36E271_LACSI</name>
<evidence type="ECO:0000256" key="2">
    <source>
        <dbReference type="ARBA" id="ARBA00023125"/>
    </source>
</evidence>
<dbReference type="InterPro" id="IPR055081">
    <property type="entry name" value="NLP1-9_GAF"/>
</dbReference>
<protein>
    <submittedName>
        <fullName evidence="8">Uncharacterized protein</fullName>
    </submittedName>
</protein>
<dbReference type="SMART" id="SM00666">
    <property type="entry name" value="PB1"/>
    <property type="match status" value="1"/>
</dbReference>
<evidence type="ECO:0000256" key="4">
    <source>
        <dbReference type="ARBA" id="ARBA00023242"/>
    </source>
</evidence>
<dbReference type="GO" id="GO:0003700">
    <property type="term" value="F:DNA-binding transcription factor activity"/>
    <property type="evidence" value="ECO:0007669"/>
    <property type="project" value="InterPro"/>
</dbReference>
<dbReference type="CDD" id="cd06407">
    <property type="entry name" value="PB1_NLP"/>
    <property type="match status" value="1"/>
</dbReference>
<feature type="region of interest" description="Disordered" evidence="5">
    <location>
        <begin position="637"/>
        <end position="657"/>
    </location>
</feature>
<evidence type="ECO:0000259" key="6">
    <source>
        <dbReference type="PROSITE" id="PS51519"/>
    </source>
</evidence>
<dbReference type="AlphaFoldDB" id="A0AA36E271"/>
<organism evidence="8 9">
    <name type="scientific">Lactuca saligna</name>
    <name type="common">Willowleaf lettuce</name>
    <dbReference type="NCBI Taxonomy" id="75948"/>
    <lineage>
        <taxon>Eukaryota</taxon>
        <taxon>Viridiplantae</taxon>
        <taxon>Streptophyta</taxon>
        <taxon>Embryophyta</taxon>
        <taxon>Tracheophyta</taxon>
        <taxon>Spermatophyta</taxon>
        <taxon>Magnoliopsida</taxon>
        <taxon>eudicotyledons</taxon>
        <taxon>Gunneridae</taxon>
        <taxon>Pentapetalae</taxon>
        <taxon>asterids</taxon>
        <taxon>campanulids</taxon>
        <taxon>Asterales</taxon>
        <taxon>Asteraceae</taxon>
        <taxon>Cichorioideae</taxon>
        <taxon>Cichorieae</taxon>
        <taxon>Lactucinae</taxon>
        <taxon>Lactuca</taxon>
    </lineage>
</organism>